<dbReference type="SUPFAM" id="SSF57783">
    <property type="entry name" value="Zinc beta-ribbon"/>
    <property type="match status" value="1"/>
</dbReference>
<dbReference type="GO" id="GO:0006269">
    <property type="term" value="P:DNA replication, synthesis of primer"/>
    <property type="evidence" value="ECO:0007669"/>
    <property type="project" value="TreeGrafter"/>
</dbReference>
<proteinExistence type="predicted"/>
<dbReference type="EMBL" id="LR796188">
    <property type="protein sequence ID" value="CAB4125103.1"/>
    <property type="molecule type" value="Genomic_DNA"/>
</dbReference>
<accession>A0A6J5KW38</accession>
<gene>
    <name evidence="1" type="ORF">UFOVP54_61</name>
</gene>
<sequence>MSSNILLGFIENVLGKSHKRARENYAFNCPKCNHHKPKLEVNLHTDENGQNPFECWVCGFKGRTIKSLLKQLQVPAEQAYEILKYVRKGDEIGYAPTSVVELPKEFQSLYEATTTSIIANKVKRYLYKRGFTDRDFLKYNIGYCTSGEYTGRVIVPSYGENNQLNFFVGRTFEDAYHKYRNPECSKDIIGFENLINWSQPIILVEGVFDAIAVKRNAVPILGKTLSKALIKKIVSSTVEDIYVALDKDALKKALSYTEQFLNMGKRVYLVDMQDKDPSEMGFENFTRYVQQAEEMDFGKLLRYKLS</sequence>
<dbReference type="PANTHER" id="PTHR30313:SF2">
    <property type="entry name" value="DNA PRIMASE"/>
    <property type="match status" value="1"/>
</dbReference>
<dbReference type="InterPro" id="IPR050219">
    <property type="entry name" value="DnaG_primase"/>
</dbReference>
<name>A0A6J5KW38_9CAUD</name>
<dbReference type="InterPro" id="IPR036977">
    <property type="entry name" value="DNA_primase_Znf_CHC2"/>
</dbReference>
<organism evidence="1">
    <name type="scientific">uncultured Caudovirales phage</name>
    <dbReference type="NCBI Taxonomy" id="2100421"/>
    <lineage>
        <taxon>Viruses</taxon>
        <taxon>Duplodnaviria</taxon>
        <taxon>Heunggongvirae</taxon>
        <taxon>Uroviricota</taxon>
        <taxon>Caudoviricetes</taxon>
        <taxon>Peduoviridae</taxon>
        <taxon>Maltschvirus</taxon>
        <taxon>Maltschvirus maltsch</taxon>
    </lineage>
</organism>
<dbReference type="GO" id="GO:0008270">
    <property type="term" value="F:zinc ion binding"/>
    <property type="evidence" value="ECO:0007669"/>
    <property type="project" value="InterPro"/>
</dbReference>
<evidence type="ECO:0000313" key="1">
    <source>
        <dbReference type="EMBL" id="CAB4125103.1"/>
    </source>
</evidence>
<dbReference type="PANTHER" id="PTHR30313">
    <property type="entry name" value="DNA PRIMASE"/>
    <property type="match status" value="1"/>
</dbReference>
<dbReference type="Gene3D" id="3.90.580.10">
    <property type="entry name" value="Zinc finger, CHC2-type domain"/>
    <property type="match status" value="1"/>
</dbReference>
<dbReference type="SUPFAM" id="SSF56731">
    <property type="entry name" value="DNA primase core"/>
    <property type="match status" value="1"/>
</dbReference>
<dbReference type="Gene3D" id="3.40.1360.10">
    <property type="match status" value="1"/>
</dbReference>
<dbReference type="GO" id="GO:0003677">
    <property type="term" value="F:DNA binding"/>
    <property type="evidence" value="ECO:0007669"/>
    <property type="project" value="InterPro"/>
</dbReference>
<reference evidence="1" key="1">
    <citation type="submission" date="2020-04" db="EMBL/GenBank/DDBJ databases">
        <authorList>
            <person name="Chiriac C."/>
            <person name="Salcher M."/>
            <person name="Ghai R."/>
            <person name="Kavagutti S V."/>
        </authorList>
    </citation>
    <scope>NUCLEOTIDE SEQUENCE</scope>
</reference>
<protein>
    <submittedName>
        <fullName evidence="1">DNA primase</fullName>
    </submittedName>
</protein>